<feature type="region of interest" description="Disordered" evidence="1">
    <location>
        <begin position="1"/>
        <end position="32"/>
    </location>
</feature>
<dbReference type="EMBL" id="BK032847">
    <property type="protein sequence ID" value="DAF64004.1"/>
    <property type="molecule type" value="Genomic_DNA"/>
</dbReference>
<reference evidence="2" key="1">
    <citation type="journal article" date="2021" name="Proc. Natl. Acad. Sci. U.S.A.">
        <title>A Catalog of Tens of Thousands of Viruses from Human Metagenomes Reveals Hidden Associations with Chronic Diseases.</title>
        <authorList>
            <person name="Tisza M.J."/>
            <person name="Buck C.B."/>
        </authorList>
    </citation>
    <scope>NUCLEOTIDE SEQUENCE</scope>
    <source>
        <strain evidence="2">CtGkF2</strain>
    </source>
</reference>
<organism evidence="2">
    <name type="scientific">Siphoviridae sp. ctGkF2</name>
    <dbReference type="NCBI Taxonomy" id="2827823"/>
    <lineage>
        <taxon>Viruses</taxon>
        <taxon>Duplodnaviria</taxon>
        <taxon>Heunggongvirae</taxon>
        <taxon>Uroviricota</taxon>
        <taxon>Caudoviricetes</taxon>
    </lineage>
</organism>
<name>A0A8S5TKZ9_9CAUD</name>
<evidence type="ECO:0000313" key="2">
    <source>
        <dbReference type="EMBL" id="DAF64004.1"/>
    </source>
</evidence>
<proteinExistence type="predicted"/>
<evidence type="ECO:0000256" key="1">
    <source>
        <dbReference type="SAM" id="MobiDB-lite"/>
    </source>
</evidence>
<sequence length="61" mass="6812">MQVSHGVEKTRRGIAQTIPRPALSDLKTRSSKRAGSLVVLLQRLEPSTLHPRQARATRRTP</sequence>
<accession>A0A8S5TKZ9</accession>
<protein>
    <submittedName>
        <fullName evidence="2">Uncharacterized protein</fullName>
    </submittedName>
</protein>
<feature type="compositionally biased region" description="Basic and acidic residues" evidence="1">
    <location>
        <begin position="1"/>
        <end position="11"/>
    </location>
</feature>